<sequence length="214" mass="23838">MVGACNTEEVENLLFDMKQYFLAANIEDEARRIMTTTMYLGGDAKLWLRTKYADIQANRITIRVATETKERLQKKKSSTAPRKDVCFLCGGPHRVKDCPQKQFVNALSQLISRTLGSKQHVSQASSHCEADYEEDEDVIGVFSHRCNTISHQMMEKGKINGKSIKAMVDTGATHNYNASPEVECLGLVLEKGSGKDKAINSDVTNCKSSQVHAY</sequence>
<evidence type="ECO:0000313" key="2">
    <source>
        <dbReference type="Proteomes" id="UP001604336"/>
    </source>
</evidence>
<dbReference type="EMBL" id="JBFOLK010000006">
    <property type="protein sequence ID" value="KAL2504007.1"/>
    <property type="molecule type" value="Genomic_DNA"/>
</dbReference>
<dbReference type="SUPFAM" id="SSF50630">
    <property type="entry name" value="Acid proteases"/>
    <property type="match status" value="1"/>
</dbReference>
<reference evidence="2" key="1">
    <citation type="submission" date="2024-07" db="EMBL/GenBank/DDBJ databases">
        <title>Two chromosome-level genome assemblies of Korean endemic species Abeliophyllum distichum and Forsythia ovata (Oleaceae).</title>
        <authorList>
            <person name="Jang H."/>
        </authorList>
    </citation>
    <scope>NUCLEOTIDE SEQUENCE [LARGE SCALE GENOMIC DNA]</scope>
</reference>
<proteinExistence type="predicted"/>
<evidence type="ECO:0000313" key="1">
    <source>
        <dbReference type="EMBL" id="KAL2504007.1"/>
    </source>
</evidence>
<protein>
    <recommendedName>
        <fullName evidence="3">Retrotransposon gag domain-containing protein</fullName>
    </recommendedName>
</protein>
<dbReference type="Proteomes" id="UP001604336">
    <property type="component" value="Unassembled WGS sequence"/>
</dbReference>
<comment type="caution">
    <text evidence="1">The sequence shown here is derived from an EMBL/GenBank/DDBJ whole genome shotgun (WGS) entry which is preliminary data.</text>
</comment>
<accession>A0ABD1SVH7</accession>
<evidence type="ECO:0008006" key="3">
    <source>
        <dbReference type="Google" id="ProtNLM"/>
    </source>
</evidence>
<keyword evidence="2" id="KW-1185">Reference proteome</keyword>
<name>A0ABD1SVH7_9LAMI</name>
<gene>
    <name evidence="1" type="ORF">Adt_19628</name>
</gene>
<organism evidence="1 2">
    <name type="scientific">Abeliophyllum distichum</name>
    <dbReference type="NCBI Taxonomy" id="126358"/>
    <lineage>
        <taxon>Eukaryota</taxon>
        <taxon>Viridiplantae</taxon>
        <taxon>Streptophyta</taxon>
        <taxon>Embryophyta</taxon>
        <taxon>Tracheophyta</taxon>
        <taxon>Spermatophyta</taxon>
        <taxon>Magnoliopsida</taxon>
        <taxon>eudicotyledons</taxon>
        <taxon>Gunneridae</taxon>
        <taxon>Pentapetalae</taxon>
        <taxon>asterids</taxon>
        <taxon>lamiids</taxon>
        <taxon>Lamiales</taxon>
        <taxon>Oleaceae</taxon>
        <taxon>Forsythieae</taxon>
        <taxon>Abeliophyllum</taxon>
    </lineage>
</organism>
<dbReference type="AlphaFoldDB" id="A0ABD1SVH7"/>
<dbReference type="Gene3D" id="2.40.70.10">
    <property type="entry name" value="Acid Proteases"/>
    <property type="match status" value="1"/>
</dbReference>
<dbReference type="InterPro" id="IPR021109">
    <property type="entry name" value="Peptidase_aspartic_dom_sf"/>
</dbReference>